<dbReference type="Proteomes" id="UP000032541">
    <property type="component" value="Unassembled WGS sequence"/>
</dbReference>
<accession>A0AAP0VAF3</accession>
<evidence type="ECO:0000313" key="2">
    <source>
        <dbReference type="Proteomes" id="UP000032541"/>
    </source>
</evidence>
<proteinExistence type="predicted"/>
<gene>
    <name evidence="1" type="ORF">M573_104082</name>
</gene>
<comment type="caution">
    <text evidence="1">The sequence shown here is derived from an EMBL/GenBank/DDBJ whole genome shotgun (WGS) entry which is preliminary data.</text>
</comment>
<dbReference type="AlphaFoldDB" id="A0AAP0VAF3"/>
<organism evidence="1 2">
    <name type="scientific">Prevotella intermedia ZT</name>
    <dbReference type="NCBI Taxonomy" id="1347790"/>
    <lineage>
        <taxon>Bacteria</taxon>
        <taxon>Pseudomonadati</taxon>
        <taxon>Bacteroidota</taxon>
        <taxon>Bacteroidia</taxon>
        <taxon>Bacteroidales</taxon>
        <taxon>Prevotellaceae</taxon>
        <taxon>Prevotella</taxon>
    </lineage>
</organism>
<evidence type="ECO:0000313" key="1">
    <source>
        <dbReference type="EMBL" id="KJJ87684.1"/>
    </source>
</evidence>
<dbReference type="EMBL" id="ATMK01000004">
    <property type="protein sequence ID" value="KJJ87684.1"/>
    <property type="molecule type" value="Genomic_DNA"/>
</dbReference>
<protein>
    <submittedName>
        <fullName evidence="1">Uncharacterized protein</fullName>
    </submittedName>
</protein>
<reference evidence="1 2" key="1">
    <citation type="journal article" date="2015" name="BMC Genomics">
        <title>Comparative genome analysis of Prevotella intermedia strain isolated from infected root canal reveals features related to pathogenicity and adaptation.</title>
        <authorList>
            <person name="Ruan Y."/>
            <person name="Shen L."/>
            <person name="Zou Y."/>
            <person name="Qi Z."/>
            <person name="Yin J."/>
            <person name="Jiang J."/>
            <person name="Guo L."/>
            <person name="He L."/>
            <person name="Chen Z."/>
            <person name="Tang Z."/>
            <person name="Qin S."/>
        </authorList>
    </citation>
    <scope>NUCLEOTIDE SEQUENCE [LARGE SCALE GENOMIC DNA]</scope>
    <source>
        <strain evidence="1 2">ZT</strain>
    </source>
</reference>
<name>A0AAP0VAF3_PREIN</name>
<sequence>MKFSYISYATKPKLGINKKEDFVTEILLVIRMGLEPMTPTLKVLCSTN</sequence>